<evidence type="ECO:0008006" key="4">
    <source>
        <dbReference type="Google" id="ProtNLM"/>
    </source>
</evidence>
<reference evidence="2" key="1">
    <citation type="submission" date="2022-12" db="EMBL/GenBank/DDBJ databases">
        <authorList>
            <person name="Petersen C."/>
        </authorList>
    </citation>
    <scope>NUCLEOTIDE SEQUENCE</scope>
    <source>
        <strain evidence="2">IBT 29677</strain>
    </source>
</reference>
<reference evidence="2" key="2">
    <citation type="journal article" date="2023" name="IMA Fungus">
        <title>Comparative genomic study of the Penicillium genus elucidates a diverse pangenome and 15 lateral gene transfer events.</title>
        <authorList>
            <person name="Petersen C."/>
            <person name="Sorensen T."/>
            <person name="Nielsen M.R."/>
            <person name="Sondergaard T.E."/>
            <person name="Sorensen J.L."/>
            <person name="Fitzpatrick D.A."/>
            <person name="Frisvad J.C."/>
            <person name="Nielsen K.L."/>
        </authorList>
    </citation>
    <scope>NUCLEOTIDE SEQUENCE</scope>
    <source>
        <strain evidence="2">IBT 29677</strain>
    </source>
</reference>
<feature type="region of interest" description="Disordered" evidence="1">
    <location>
        <begin position="173"/>
        <end position="217"/>
    </location>
</feature>
<feature type="region of interest" description="Disordered" evidence="1">
    <location>
        <begin position="112"/>
        <end position="135"/>
    </location>
</feature>
<organism evidence="2 3">
    <name type="scientific">Penicillium cosmopolitanum</name>
    <dbReference type="NCBI Taxonomy" id="1131564"/>
    <lineage>
        <taxon>Eukaryota</taxon>
        <taxon>Fungi</taxon>
        <taxon>Dikarya</taxon>
        <taxon>Ascomycota</taxon>
        <taxon>Pezizomycotina</taxon>
        <taxon>Eurotiomycetes</taxon>
        <taxon>Eurotiomycetidae</taxon>
        <taxon>Eurotiales</taxon>
        <taxon>Aspergillaceae</taxon>
        <taxon>Penicillium</taxon>
    </lineage>
</organism>
<accession>A0A9X0BEJ3</accession>
<evidence type="ECO:0000256" key="1">
    <source>
        <dbReference type="SAM" id="MobiDB-lite"/>
    </source>
</evidence>
<proteinExistence type="predicted"/>
<sequence>MAAYEPPFILPPHHDSPCDPSILEHNPKFKRLYENLTLNILNPDGSTRVHSADPARTVIAEDLKQCQIRSSKRRIKARILKQLAFASDSGIPDECHDNLAIISLYLETPSPAIEPEPLAPAPAPATDENENENKNTDNTALSLLAPDFDTFYTTIPTLSLQLSTQLSNSISELRSLSSDDEPSTSTSTSNEPPSSRSTSATHHARTRAREKRLRTSMAPVKPLSTQLADQVANLRQRQLFELPTARRAMAATAAQLLAVQTVLLERVVVVLERGMHGALARRIKARADHLGIVARGVEGKVEVTKLEIGAMLYTPETLAALGKYRDNLRELRGRLDEREIVAKEELKKYGDVGEFEVEEGSGGDEGTLAEIARRYGGLLKEIENVRMEIARIGE</sequence>
<dbReference type="Proteomes" id="UP001147747">
    <property type="component" value="Unassembled WGS sequence"/>
</dbReference>
<name>A0A9X0BEJ3_9EURO</name>
<evidence type="ECO:0000313" key="3">
    <source>
        <dbReference type="Proteomes" id="UP001147747"/>
    </source>
</evidence>
<feature type="compositionally biased region" description="Pro residues" evidence="1">
    <location>
        <begin position="112"/>
        <end position="123"/>
    </location>
</feature>
<evidence type="ECO:0000313" key="2">
    <source>
        <dbReference type="EMBL" id="KAJ5414154.1"/>
    </source>
</evidence>
<dbReference type="EMBL" id="JAPZBU010000003">
    <property type="protein sequence ID" value="KAJ5414154.1"/>
    <property type="molecule type" value="Genomic_DNA"/>
</dbReference>
<dbReference type="AlphaFoldDB" id="A0A9X0BEJ3"/>
<gene>
    <name evidence="2" type="ORF">N7509_000781</name>
</gene>
<dbReference type="GeneID" id="81364398"/>
<keyword evidence="3" id="KW-1185">Reference proteome</keyword>
<dbReference type="RefSeq" id="XP_056494000.1">
    <property type="nucleotide sequence ID" value="XM_056625418.1"/>
</dbReference>
<protein>
    <recommendedName>
        <fullName evidence="4">HAUS augmin-like complex subunit 4</fullName>
    </recommendedName>
</protein>
<dbReference type="OrthoDB" id="66964at2759"/>
<comment type="caution">
    <text evidence="2">The sequence shown here is derived from an EMBL/GenBank/DDBJ whole genome shotgun (WGS) entry which is preliminary data.</text>
</comment>
<feature type="compositionally biased region" description="Basic residues" evidence="1">
    <location>
        <begin position="202"/>
        <end position="214"/>
    </location>
</feature>
<feature type="compositionally biased region" description="Low complexity" evidence="1">
    <location>
        <begin position="183"/>
        <end position="199"/>
    </location>
</feature>